<gene>
    <name evidence="1" type="ORF">J4051_00930</name>
</gene>
<comment type="caution">
    <text evidence="1">The sequence shown here is derived from an EMBL/GenBank/DDBJ whole genome shotgun (WGS) entry which is preliminary data.</text>
</comment>
<proteinExistence type="predicted"/>
<evidence type="ECO:0000313" key="2">
    <source>
        <dbReference type="Proteomes" id="UP000681315"/>
    </source>
</evidence>
<dbReference type="RefSeq" id="WP_208231730.1">
    <property type="nucleotide sequence ID" value="NZ_JAGEVG010000001.1"/>
</dbReference>
<name>A0ABS3SMF2_9FLAO</name>
<reference evidence="1 2" key="1">
    <citation type="submission" date="2021-03" db="EMBL/GenBank/DDBJ databases">
        <title>Gelidibacter sp. nov., isolated from costal sediment.</title>
        <authorList>
            <person name="Lun K.-Y."/>
        </authorList>
    </citation>
    <scope>NUCLEOTIDE SEQUENCE [LARGE SCALE GENOMIC DNA]</scope>
    <source>
        <strain evidence="1 2">DF109</strain>
    </source>
</reference>
<protein>
    <submittedName>
        <fullName evidence="1">Uncharacterized protein</fullName>
    </submittedName>
</protein>
<dbReference type="EMBL" id="JAGEVG010000001">
    <property type="protein sequence ID" value="MBO3096814.1"/>
    <property type="molecule type" value="Genomic_DNA"/>
</dbReference>
<accession>A0ABS3SMF2</accession>
<dbReference type="Proteomes" id="UP000681315">
    <property type="component" value="Unassembled WGS sequence"/>
</dbReference>
<keyword evidence="2" id="KW-1185">Reference proteome</keyword>
<evidence type="ECO:0000313" key="1">
    <source>
        <dbReference type="EMBL" id="MBO3096814.1"/>
    </source>
</evidence>
<organism evidence="1 2">
    <name type="scientific">Gelidibacter pelagius</name>
    <dbReference type="NCBI Taxonomy" id="2819985"/>
    <lineage>
        <taxon>Bacteria</taxon>
        <taxon>Pseudomonadati</taxon>
        <taxon>Bacteroidota</taxon>
        <taxon>Flavobacteriia</taxon>
        <taxon>Flavobacteriales</taxon>
        <taxon>Flavobacteriaceae</taxon>
        <taxon>Gelidibacter</taxon>
    </lineage>
</organism>
<sequence>MKKVIIVAFLLFGLNSFSQQKKLIDYFFSSEYSEKEFKWNIGVSELQMLKKDRELIASAIKRYLPNGSEITLVEYYQPYNNKIVHTVQKTSLTNQFKRIDETVMQYPDSDWEILSDKYKSTFTSTKTDYNEYIDCIAVSKHSNDFGLNTVTKYYAYGIGLVKEVAFDSKDKLVYSKQLVDKRTPPSDESVTIERKLDSLRKNTYSFSEQHPELFDEFVKKYTDEVILRLKRLPQMQLNTRGSYWKYAFKPTEKIDEQPTIKYERFYNRVYSDVSPSIKYLKDREINKLLRVAIKDDEFPLVCLSFLGENDCFKMSTIIDIENFRIALKKGVTIIKKSSKDKFRFFEKSLDENVKYKIEDLMKAHQKGKYLVSYYIGDVNNKDASEIAVEIMK</sequence>